<dbReference type="InterPro" id="IPR000073">
    <property type="entry name" value="AB_hydrolase_1"/>
</dbReference>
<dbReference type="EMBL" id="UINC01005498">
    <property type="protein sequence ID" value="SVA21705.1"/>
    <property type="molecule type" value="Genomic_DNA"/>
</dbReference>
<name>A0A381U0G2_9ZZZZ</name>
<protein>
    <recommendedName>
        <fullName evidence="1">AB hydrolase-1 domain-containing protein</fullName>
    </recommendedName>
</protein>
<evidence type="ECO:0000259" key="1">
    <source>
        <dbReference type="Pfam" id="PF00561"/>
    </source>
</evidence>
<gene>
    <name evidence="2" type="ORF">METZ01_LOCUS74559</name>
</gene>
<dbReference type="Pfam" id="PF00561">
    <property type="entry name" value="Abhydrolase_1"/>
    <property type="match status" value="1"/>
</dbReference>
<dbReference type="SUPFAM" id="SSF53474">
    <property type="entry name" value="alpha/beta-Hydrolases"/>
    <property type="match status" value="1"/>
</dbReference>
<proteinExistence type="predicted"/>
<dbReference type="InterPro" id="IPR029058">
    <property type="entry name" value="AB_hydrolase_fold"/>
</dbReference>
<accession>A0A381U0G2</accession>
<dbReference type="PANTHER" id="PTHR43798">
    <property type="entry name" value="MONOACYLGLYCEROL LIPASE"/>
    <property type="match status" value="1"/>
</dbReference>
<reference evidence="2" key="1">
    <citation type="submission" date="2018-05" db="EMBL/GenBank/DDBJ databases">
        <authorList>
            <person name="Lanie J.A."/>
            <person name="Ng W.-L."/>
            <person name="Kazmierczak K.M."/>
            <person name="Andrzejewski T.M."/>
            <person name="Davidsen T.M."/>
            <person name="Wayne K.J."/>
            <person name="Tettelin H."/>
            <person name="Glass J.I."/>
            <person name="Rusch D."/>
            <person name="Podicherti R."/>
            <person name="Tsui H.-C.T."/>
            <person name="Winkler M.E."/>
        </authorList>
    </citation>
    <scope>NUCLEOTIDE SEQUENCE</scope>
</reference>
<sequence>MLLQHTAGADGRQWRHIMEDDYLGSKFRLIAYDLPYHGKSVPPADSKWWEEEYRLEKEFLMQVPIALARTLELDRPVYMGSSIGGHLAIDLALHHPNEFRAVVGLEASAYTPGGFVDEFYHPKIGNDYKAHLMYGMMAPTSPEALRHETSWVYSQGAPAVFKGDLYYYSIDHDVRNTAHAIDTELCSVDILNGEYDWSGTPAEGEELASMIPGARYQTLRGLGHFPMSENPRLFLDQIRPVLDDIIESRR</sequence>
<dbReference type="Gene3D" id="3.40.50.1820">
    <property type="entry name" value="alpha/beta hydrolase"/>
    <property type="match status" value="1"/>
</dbReference>
<evidence type="ECO:0000313" key="2">
    <source>
        <dbReference type="EMBL" id="SVA21705.1"/>
    </source>
</evidence>
<dbReference type="AlphaFoldDB" id="A0A381U0G2"/>
<organism evidence="2">
    <name type="scientific">marine metagenome</name>
    <dbReference type="NCBI Taxonomy" id="408172"/>
    <lineage>
        <taxon>unclassified sequences</taxon>
        <taxon>metagenomes</taxon>
        <taxon>ecological metagenomes</taxon>
    </lineage>
</organism>
<feature type="domain" description="AB hydrolase-1" evidence="1">
    <location>
        <begin position="1"/>
        <end position="125"/>
    </location>
</feature>
<dbReference type="InterPro" id="IPR050266">
    <property type="entry name" value="AB_hydrolase_sf"/>
</dbReference>